<dbReference type="OrthoDB" id="637707at2"/>
<comment type="caution">
    <text evidence="1">The sequence shown here is derived from an EMBL/GenBank/DDBJ whole genome shotgun (WGS) entry which is preliminary data.</text>
</comment>
<evidence type="ECO:0000313" key="1">
    <source>
        <dbReference type="EMBL" id="TXE13616.1"/>
    </source>
</evidence>
<dbReference type="RefSeq" id="WP_146915882.1">
    <property type="nucleotide sequence ID" value="NZ_VORW01000002.1"/>
</dbReference>
<accession>A0A5C7AXU6</accession>
<reference evidence="1 2" key="1">
    <citation type="submission" date="2019-08" db="EMBL/GenBank/DDBJ databases">
        <title>Genomes sequence of Algoriphagus aquimarinus ACAM450.</title>
        <authorList>
            <person name="Bowman J.P."/>
        </authorList>
    </citation>
    <scope>NUCLEOTIDE SEQUENCE [LARGE SCALE GENOMIC DNA]</scope>
    <source>
        <strain evidence="1 2">ACAM 450</strain>
    </source>
</reference>
<proteinExistence type="predicted"/>
<evidence type="ECO:0000313" key="2">
    <source>
        <dbReference type="Proteomes" id="UP000321935"/>
    </source>
</evidence>
<dbReference type="AlphaFoldDB" id="A0A5C7AXU6"/>
<dbReference type="Pfam" id="PF14054">
    <property type="entry name" value="DUF4249"/>
    <property type="match status" value="1"/>
</dbReference>
<protein>
    <submittedName>
        <fullName evidence="1">DUF4249 domain-containing protein</fullName>
    </submittedName>
</protein>
<dbReference type="PROSITE" id="PS51257">
    <property type="entry name" value="PROKAR_LIPOPROTEIN"/>
    <property type="match status" value="1"/>
</dbReference>
<gene>
    <name evidence="1" type="ORF">ESV85_06495</name>
</gene>
<sequence length="278" mass="32086">MKRICIILLAVASFSCQEEVNLPLGTIDSPVPVIEAIWSDRPFYNEVKITLAQNYLDNSEIDVVKDAQVFIINTRSKEVIPFRFDQGNLSYIPVETTKRAEIGESYQLFIQWKDNQFTSSGEMLAPPIVDSLTYKYEKERLFRDEGYYIKVYGKIPYQENNYYRIRVIENDTLKNDRDDYLLFDDTFGLTFFENGLELNYDFAEGDKVRLELYRLNKEPYNYFTQLVSLLYNDGGLFSPPPQNPDTNIEVISGSSDVLGYFSVASILTESVAIEGKDD</sequence>
<organism evidence="1 2">
    <name type="scientific">Algoriphagus aquimarinus</name>
    <dbReference type="NCBI Taxonomy" id="237018"/>
    <lineage>
        <taxon>Bacteria</taxon>
        <taxon>Pseudomonadati</taxon>
        <taxon>Bacteroidota</taxon>
        <taxon>Cytophagia</taxon>
        <taxon>Cytophagales</taxon>
        <taxon>Cyclobacteriaceae</taxon>
        <taxon>Algoriphagus</taxon>
    </lineage>
</organism>
<dbReference type="Proteomes" id="UP000321935">
    <property type="component" value="Unassembled WGS sequence"/>
</dbReference>
<dbReference type="EMBL" id="VORW01000002">
    <property type="protein sequence ID" value="TXE13616.1"/>
    <property type="molecule type" value="Genomic_DNA"/>
</dbReference>
<name>A0A5C7AXU6_9BACT</name>
<dbReference type="InterPro" id="IPR025345">
    <property type="entry name" value="DUF4249"/>
</dbReference>